<dbReference type="EMBL" id="JHEH01000012">
    <property type="protein sequence ID" value="KEP69658.1"/>
    <property type="molecule type" value="Genomic_DNA"/>
</dbReference>
<dbReference type="eggNOG" id="ENOG5033MBW">
    <property type="taxonomic scope" value="Bacteria"/>
</dbReference>
<dbReference type="STRING" id="1185766.SAMN05216224_102729"/>
<dbReference type="RefSeq" id="WP_038066157.1">
    <property type="nucleotide sequence ID" value="NZ_FOVB01000002.1"/>
</dbReference>
<name>A0A074TKZ1_9RHOB</name>
<reference evidence="1 2" key="1">
    <citation type="submission" date="2014-03" db="EMBL/GenBank/DDBJ databases">
        <title>The draft genome sequence of Thioclava dalianensis DLFJ1-1.</title>
        <authorList>
            <person name="Lai Q."/>
            <person name="Shao Z."/>
        </authorList>
    </citation>
    <scope>NUCLEOTIDE SEQUENCE [LARGE SCALE GENOMIC DNA]</scope>
    <source>
        <strain evidence="1 2">DLFJ1-1</strain>
    </source>
</reference>
<organism evidence="1 2">
    <name type="scientific">Thioclava dalianensis</name>
    <dbReference type="NCBI Taxonomy" id="1185766"/>
    <lineage>
        <taxon>Bacteria</taxon>
        <taxon>Pseudomonadati</taxon>
        <taxon>Pseudomonadota</taxon>
        <taxon>Alphaproteobacteria</taxon>
        <taxon>Rhodobacterales</taxon>
        <taxon>Paracoccaceae</taxon>
        <taxon>Thioclava</taxon>
    </lineage>
</organism>
<accession>A0A074TKZ1</accession>
<dbReference type="Proteomes" id="UP000027725">
    <property type="component" value="Unassembled WGS sequence"/>
</dbReference>
<evidence type="ECO:0000313" key="1">
    <source>
        <dbReference type="EMBL" id="KEP69658.1"/>
    </source>
</evidence>
<gene>
    <name evidence="1" type="ORF">DL1_03335</name>
</gene>
<protein>
    <submittedName>
        <fullName evidence="1">Uncharacterized protein</fullName>
    </submittedName>
</protein>
<dbReference type="AlphaFoldDB" id="A0A074TKZ1"/>
<comment type="caution">
    <text evidence="1">The sequence shown here is derived from an EMBL/GenBank/DDBJ whole genome shotgun (WGS) entry which is preliminary data.</text>
</comment>
<dbReference type="OrthoDB" id="7872569at2"/>
<sequence length="133" mass="13959">MLINIKRDSATIYNVDSDNALGLGFSADEIANGLSVARSAEAKAECRRRIYAVASAEAQMNISASVAVISGKAASARSEDEKATLAGATSMTEWIAAMRATCADLSQAGEADFRADAAWPEVPEDVVTLVARF</sequence>
<keyword evidence="2" id="KW-1185">Reference proteome</keyword>
<evidence type="ECO:0000313" key="2">
    <source>
        <dbReference type="Proteomes" id="UP000027725"/>
    </source>
</evidence>
<proteinExistence type="predicted"/>